<keyword evidence="5" id="KW-1185">Reference proteome</keyword>
<dbReference type="GO" id="GO:0008897">
    <property type="term" value="F:holo-[acyl-carrier-protein] synthase activity"/>
    <property type="evidence" value="ECO:0007669"/>
    <property type="project" value="UniProtKB-EC"/>
</dbReference>
<evidence type="ECO:0000256" key="1">
    <source>
        <dbReference type="ARBA" id="ARBA00013172"/>
    </source>
</evidence>
<reference evidence="4" key="1">
    <citation type="submission" date="2020-01" db="EMBL/GenBank/DDBJ databases">
        <title>Genome sequence of Kobresia littledalei, the first chromosome-level genome in the family Cyperaceae.</title>
        <authorList>
            <person name="Qu G."/>
        </authorList>
    </citation>
    <scope>NUCLEOTIDE SEQUENCE</scope>
    <source>
        <strain evidence="4">C.B.Clarke</strain>
        <tissue evidence="4">Leaf</tissue>
    </source>
</reference>
<dbReference type="InterPro" id="IPR008278">
    <property type="entry name" value="4-PPantetheinyl_Trfase_dom"/>
</dbReference>
<dbReference type="Gene3D" id="3.90.470.20">
    <property type="entry name" value="4'-phosphopantetheinyl transferase domain"/>
    <property type="match status" value="2"/>
</dbReference>
<dbReference type="InterPro" id="IPR050559">
    <property type="entry name" value="P-Pant_transferase_sf"/>
</dbReference>
<dbReference type="SUPFAM" id="SSF56214">
    <property type="entry name" value="4'-phosphopantetheinyl transferase"/>
    <property type="match status" value="2"/>
</dbReference>
<accession>A0A833QMS0</accession>
<dbReference type="PANTHER" id="PTHR12215">
    <property type="entry name" value="PHOSPHOPANTETHEINE TRANSFERASE"/>
    <property type="match status" value="1"/>
</dbReference>
<evidence type="ECO:0000313" key="4">
    <source>
        <dbReference type="EMBL" id="KAF3325794.1"/>
    </source>
</evidence>
<dbReference type="EC" id="2.7.8.7" evidence="1"/>
<gene>
    <name evidence="4" type="ORF">FCM35_KLT08874</name>
</gene>
<dbReference type="Proteomes" id="UP000623129">
    <property type="component" value="Unassembled WGS sequence"/>
</dbReference>
<comment type="caution">
    <text evidence="4">The sequence shown here is derived from an EMBL/GenBank/DDBJ whole genome shotgun (WGS) entry which is preliminary data.</text>
</comment>
<dbReference type="FunFam" id="3.90.470.20:FF:000010">
    <property type="entry name" value="L-aminoadipate-semialdehyde dehydrogenase-phosphopantetheinyl transferase"/>
    <property type="match status" value="1"/>
</dbReference>
<proteinExistence type="predicted"/>
<dbReference type="Pfam" id="PF01648">
    <property type="entry name" value="ACPS"/>
    <property type="match status" value="1"/>
</dbReference>
<evidence type="ECO:0000313" key="5">
    <source>
        <dbReference type="Proteomes" id="UP000623129"/>
    </source>
</evidence>
<protein>
    <recommendedName>
        <fullName evidence="1">holo-[acyl-carrier-protein] synthase</fullName>
        <ecNumber evidence="1">2.7.8.7</ecNumber>
    </recommendedName>
</protein>
<keyword evidence="2 4" id="KW-0808">Transferase</keyword>
<dbReference type="AlphaFoldDB" id="A0A833QMS0"/>
<evidence type="ECO:0000259" key="3">
    <source>
        <dbReference type="Pfam" id="PF01648"/>
    </source>
</evidence>
<sequence length="312" mass="35225">MFVLRLFHRDMLPPIGSAISRRLSTTLFPLPSAPLPSRREAHVWYIKPEEINDSSSLKQYTDLLSPCEKRGVLSLSGEQLQKNAILARTLVRTTLSRYCDGRVDPRSIKFKKGLYGKPEIMWQDGDNIIKRPLQFSLSHTSSLIACAVALETPLGIDVEENKRKTVNSVISVARRYFTASEVEYLAAIPYPDIQQKEFIHLWTLKEAYVKAIGRGFSGAPFKNFTIQMGSNKRAPKLHIEAGSDCEGLTDNCQFALMELNGSHVVAICMERDRAISDDENNLLSLKVWRTIPLIEDEFISETEALKYICSLS</sequence>
<dbReference type="GO" id="GO:0019878">
    <property type="term" value="P:lysine biosynthetic process via aminoadipic acid"/>
    <property type="evidence" value="ECO:0007669"/>
    <property type="project" value="TreeGrafter"/>
</dbReference>
<dbReference type="GO" id="GO:0005829">
    <property type="term" value="C:cytosol"/>
    <property type="evidence" value="ECO:0007669"/>
    <property type="project" value="TreeGrafter"/>
</dbReference>
<dbReference type="GO" id="GO:0000287">
    <property type="term" value="F:magnesium ion binding"/>
    <property type="evidence" value="ECO:0007669"/>
    <property type="project" value="InterPro"/>
</dbReference>
<organism evidence="4 5">
    <name type="scientific">Carex littledalei</name>
    <dbReference type="NCBI Taxonomy" id="544730"/>
    <lineage>
        <taxon>Eukaryota</taxon>
        <taxon>Viridiplantae</taxon>
        <taxon>Streptophyta</taxon>
        <taxon>Embryophyta</taxon>
        <taxon>Tracheophyta</taxon>
        <taxon>Spermatophyta</taxon>
        <taxon>Magnoliopsida</taxon>
        <taxon>Liliopsida</taxon>
        <taxon>Poales</taxon>
        <taxon>Cyperaceae</taxon>
        <taxon>Cyperoideae</taxon>
        <taxon>Cariceae</taxon>
        <taxon>Carex</taxon>
        <taxon>Carex subgen. Euthyceras</taxon>
    </lineage>
</organism>
<dbReference type="PANTHER" id="PTHR12215:SF15">
    <property type="entry name" value="4'-PHOSPHOPANTETHEINYL TRANSFERASE SUPERFAMILY-RELATED"/>
    <property type="match status" value="1"/>
</dbReference>
<evidence type="ECO:0000256" key="2">
    <source>
        <dbReference type="ARBA" id="ARBA00022679"/>
    </source>
</evidence>
<dbReference type="OrthoDB" id="26719at2759"/>
<dbReference type="EMBL" id="SWLB01000019">
    <property type="protein sequence ID" value="KAF3325794.1"/>
    <property type="molecule type" value="Genomic_DNA"/>
</dbReference>
<dbReference type="InterPro" id="IPR037143">
    <property type="entry name" value="4-PPantetheinyl_Trfase_dom_sf"/>
</dbReference>
<name>A0A833QMS0_9POAL</name>
<feature type="domain" description="4'-phosphopantetheinyl transferase" evidence="3">
    <location>
        <begin position="153"/>
        <end position="233"/>
    </location>
</feature>